<proteinExistence type="predicted"/>
<reference evidence="2" key="1">
    <citation type="submission" date="2016-11" db="EMBL/GenBank/DDBJ databases">
        <authorList>
            <person name="Varghese N."/>
            <person name="Submissions S."/>
        </authorList>
    </citation>
    <scope>NUCLEOTIDE SEQUENCE [LARGE SCALE GENOMIC DNA]</scope>
    <source>
        <strain evidence="2">DSM 17957</strain>
    </source>
</reference>
<sequence>MLRIITKNQMFFIGKISDLLEVLVDLGKQYTTVEAAIQDQLSMK</sequence>
<accession>A0A1M6C6B8</accession>
<evidence type="ECO:0000313" key="1">
    <source>
        <dbReference type="EMBL" id="SHI56284.1"/>
    </source>
</evidence>
<organism evidence="1 2">
    <name type="scientific">Geosporobacter subterraneus DSM 17957</name>
    <dbReference type="NCBI Taxonomy" id="1121919"/>
    <lineage>
        <taxon>Bacteria</taxon>
        <taxon>Bacillati</taxon>
        <taxon>Bacillota</taxon>
        <taxon>Clostridia</taxon>
        <taxon>Peptostreptococcales</taxon>
        <taxon>Thermotaleaceae</taxon>
        <taxon>Geosporobacter</taxon>
    </lineage>
</organism>
<gene>
    <name evidence="1" type="ORF">SAMN02745975_00167</name>
</gene>
<protein>
    <submittedName>
        <fullName evidence="1">Uncharacterized protein</fullName>
    </submittedName>
</protein>
<dbReference type="Proteomes" id="UP000184536">
    <property type="component" value="Unassembled WGS sequence"/>
</dbReference>
<keyword evidence="2" id="KW-1185">Reference proteome</keyword>
<name>A0A1M6C6B8_9FIRM</name>
<evidence type="ECO:0000313" key="2">
    <source>
        <dbReference type="Proteomes" id="UP000184536"/>
    </source>
</evidence>
<dbReference type="AlphaFoldDB" id="A0A1M6C6B8"/>
<dbReference type="RefSeq" id="WP_278319430.1">
    <property type="nucleotide sequence ID" value="NZ_FQZV01000003.1"/>
</dbReference>
<dbReference type="EMBL" id="FQZV01000003">
    <property type="protein sequence ID" value="SHI56284.1"/>
    <property type="molecule type" value="Genomic_DNA"/>
</dbReference>